<reference evidence="1 2" key="1">
    <citation type="submission" date="2022-04" db="EMBL/GenBank/DDBJ databases">
        <title>Genome sequence of C. roseum typestrain.</title>
        <authorList>
            <person name="Poehlein A."/>
            <person name="Schoch T."/>
            <person name="Duerre P."/>
            <person name="Daniel R."/>
        </authorList>
    </citation>
    <scope>NUCLEOTIDE SEQUENCE [LARGE SCALE GENOMIC DNA]</scope>
    <source>
        <strain evidence="1 2">DSM 7320</strain>
    </source>
</reference>
<protein>
    <submittedName>
        <fullName evidence="1">Uncharacterized protein</fullName>
    </submittedName>
</protein>
<gene>
    <name evidence="1" type="ORF">CROST_038550</name>
</gene>
<dbReference type="EMBL" id="CP096983">
    <property type="protein sequence ID" value="URZ13105.1"/>
    <property type="molecule type" value="Genomic_DNA"/>
</dbReference>
<evidence type="ECO:0000313" key="1">
    <source>
        <dbReference type="EMBL" id="URZ13105.1"/>
    </source>
</evidence>
<keyword evidence="2" id="KW-1185">Reference proteome</keyword>
<sequence length="151" mass="17669">MEKSLYSRNFEVNYYEVEDDIWRTTSHLIDGQHDIEVTVDVCVPDMVILNAKVKLLRYPIKHCILINNKMKKLKGVNVISEFRSKCDELFSSEMGCGNIRMLLGISVPGVIFNYFPHQIKIGNMTENQWWDFCKEKLHNTCIAHSMMTNDY</sequence>
<dbReference type="Pfam" id="PF11136">
    <property type="entry name" value="DUF2889"/>
    <property type="match status" value="1"/>
</dbReference>
<proteinExistence type="predicted"/>
<dbReference type="STRING" id="84029.CROST_18330"/>
<organism evidence="1 2">
    <name type="scientific">Clostridium felsineum</name>
    <dbReference type="NCBI Taxonomy" id="36839"/>
    <lineage>
        <taxon>Bacteria</taxon>
        <taxon>Bacillati</taxon>
        <taxon>Bacillota</taxon>
        <taxon>Clostridia</taxon>
        <taxon>Eubacteriales</taxon>
        <taxon>Clostridiaceae</taxon>
        <taxon>Clostridium</taxon>
    </lineage>
</organism>
<name>A0A1S8L7R3_9CLOT</name>
<dbReference type="InterPro" id="IPR021312">
    <property type="entry name" value="DUF2889"/>
</dbReference>
<evidence type="ECO:0000313" key="2">
    <source>
        <dbReference type="Proteomes" id="UP000190951"/>
    </source>
</evidence>
<dbReference type="RefSeq" id="WP_077832180.1">
    <property type="nucleotide sequence ID" value="NZ_CP096983.1"/>
</dbReference>
<dbReference type="KEGG" id="crw:CROST_038550"/>
<dbReference type="AlphaFoldDB" id="A0A1S8L7R3"/>
<dbReference type="Proteomes" id="UP000190951">
    <property type="component" value="Chromosome"/>
</dbReference>
<accession>A0A1S8L7R3</accession>